<name>A0A438IZ67_VITVI</name>
<proteinExistence type="predicted"/>
<dbReference type="Proteomes" id="UP000288805">
    <property type="component" value="Unassembled WGS sequence"/>
</dbReference>
<protein>
    <submittedName>
        <fullName evidence="1">Uncharacterized protein</fullName>
    </submittedName>
</protein>
<organism evidence="1 2">
    <name type="scientific">Vitis vinifera</name>
    <name type="common">Grape</name>
    <dbReference type="NCBI Taxonomy" id="29760"/>
    <lineage>
        <taxon>Eukaryota</taxon>
        <taxon>Viridiplantae</taxon>
        <taxon>Streptophyta</taxon>
        <taxon>Embryophyta</taxon>
        <taxon>Tracheophyta</taxon>
        <taxon>Spermatophyta</taxon>
        <taxon>Magnoliopsida</taxon>
        <taxon>eudicotyledons</taxon>
        <taxon>Gunneridae</taxon>
        <taxon>Pentapetalae</taxon>
        <taxon>rosids</taxon>
        <taxon>Vitales</taxon>
        <taxon>Vitaceae</taxon>
        <taxon>Viteae</taxon>
        <taxon>Vitis</taxon>
    </lineage>
</organism>
<evidence type="ECO:0000313" key="1">
    <source>
        <dbReference type="EMBL" id="RVX02000.1"/>
    </source>
</evidence>
<comment type="caution">
    <text evidence="1">The sequence shown here is derived from an EMBL/GenBank/DDBJ whole genome shotgun (WGS) entry which is preliminary data.</text>
</comment>
<dbReference type="AlphaFoldDB" id="A0A438IZ67"/>
<dbReference type="EMBL" id="QGNW01000073">
    <property type="protein sequence ID" value="RVX02000.1"/>
    <property type="molecule type" value="Genomic_DNA"/>
</dbReference>
<sequence>MDSENQDRCSQEGRNRMRPLKELKILIQMLWNSEFNDPNSGISECQRVASNQSLHSFKSSVYASSQSNHNSDTPAA</sequence>
<reference evidence="1 2" key="1">
    <citation type="journal article" date="2018" name="PLoS Genet.">
        <title>Population sequencing reveals clonal diversity and ancestral inbreeding in the grapevine cultivar Chardonnay.</title>
        <authorList>
            <person name="Roach M.J."/>
            <person name="Johnson D.L."/>
            <person name="Bohlmann J."/>
            <person name="van Vuuren H.J."/>
            <person name="Jones S.J."/>
            <person name="Pretorius I.S."/>
            <person name="Schmidt S.A."/>
            <person name="Borneman A.R."/>
        </authorList>
    </citation>
    <scope>NUCLEOTIDE SEQUENCE [LARGE SCALE GENOMIC DNA]</scope>
    <source>
        <strain evidence="2">cv. Chardonnay</strain>
        <tissue evidence="1">Leaf</tissue>
    </source>
</reference>
<gene>
    <name evidence="1" type="ORF">CK203_019425</name>
</gene>
<evidence type="ECO:0000313" key="2">
    <source>
        <dbReference type="Proteomes" id="UP000288805"/>
    </source>
</evidence>
<accession>A0A438IZ67</accession>